<dbReference type="Proteomes" id="UP000069654">
    <property type="component" value="Unassembled WGS sequence"/>
</dbReference>
<protein>
    <recommendedName>
        <fullName evidence="3">HK97 gp10 family phage protein</fullName>
    </recommendedName>
</protein>
<evidence type="ECO:0000313" key="2">
    <source>
        <dbReference type="Proteomes" id="UP000069654"/>
    </source>
</evidence>
<dbReference type="EMBL" id="BCTB01000042">
    <property type="protein sequence ID" value="GAT16298.1"/>
    <property type="molecule type" value="Genomic_DNA"/>
</dbReference>
<sequence>MATVRVTFRLDEAALDSEVESIGRRRLASLQRRIATQARADVPVLTGHLGRSIRELPIKVSGPRVVTGGVEATADYAAPVHEGSAAHVIRPRKAKALRFQIGGRTVFARMVRHPGTKARPFLRNAAQRIASQER</sequence>
<reference evidence="2" key="2">
    <citation type="submission" date="2016-02" db="EMBL/GenBank/DDBJ databases">
        <title>Draft genome sequence of five rapidly growing Mycobacterium species.</title>
        <authorList>
            <person name="Katahira K."/>
            <person name="Gotou Y."/>
            <person name="Iida K."/>
            <person name="Ogura Y."/>
            <person name="Hayashi T."/>
        </authorList>
    </citation>
    <scope>NUCLEOTIDE SEQUENCE [LARGE SCALE GENOMIC DNA]</scope>
    <source>
        <strain evidence="2">JCM6362</strain>
    </source>
</reference>
<dbReference type="OrthoDB" id="4226606at2"/>
<proteinExistence type="predicted"/>
<dbReference type="AlphaFoldDB" id="A0A117IN53"/>
<gene>
    <name evidence="1" type="ORF">RMCT_3267</name>
</gene>
<comment type="caution">
    <text evidence="1">The sequence shown here is derived from an EMBL/GenBank/DDBJ whole genome shotgun (WGS) entry which is preliminary data.</text>
</comment>
<evidence type="ECO:0008006" key="3">
    <source>
        <dbReference type="Google" id="ProtNLM"/>
    </source>
</evidence>
<dbReference type="RefSeq" id="WP_003925130.1">
    <property type="nucleotide sequence ID" value="NZ_BCTB01000042.1"/>
</dbReference>
<name>A0A117IN53_MYCTH</name>
<reference evidence="1 2" key="1">
    <citation type="journal article" date="2016" name="Genome Announc.">
        <title>Draft Genome Sequences of Five Rapidly Growing Mycobacterium Species, M. thermoresistibile, M. fortuitum subsp. acetamidolyticum, M. canariasense, M. brisbanense, and M. novocastrense.</title>
        <authorList>
            <person name="Katahira K."/>
            <person name="Ogura Y."/>
            <person name="Gotoh Y."/>
            <person name="Hayashi T."/>
        </authorList>
    </citation>
    <scope>NUCLEOTIDE SEQUENCE [LARGE SCALE GENOMIC DNA]</scope>
    <source>
        <strain evidence="1 2">JCM6362</strain>
    </source>
</reference>
<accession>A0A117IN53</accession>
<dbReference type="STRING" id="1797.RMCT_3267"/>
<evidence type="ECO:0000313" key="1">
    <source>
        <dbReference type="EMBL" id="GAT16298.1"/>
    </source>
</evidence>
<organism evidence="1 2">
    <name type="scientific">Mycolicibacterium thermoresistibile</name>
    <name type="common">Mycobacterium thermoresistibile</name>
    <dbReference type="NCBI Taxonomy" id="1797"/>
    <lineage>
        <taxon>Bacteria</taxon>
        <taxon>Bacillati</taxon>
        <taxon>Actinomycetota</taxon>
        <taxon>Actinomycetes</taxon>
        <taxon>Mycobacteriales</taxon>
        <taxon>Mycobacteriaceae</taxon>
        <taxon>Mycolicibacterium</taxon>
    </lineage>
</organism>